<dbReference type="GO" id="GO:0003824">
    <property type="term" value="F:catalytic activity"/>
    <property type="evidence" value="ECO:0007669"/>
    <property type="project" value="UniProtKB-ARBA"/>
</dbReference>
<dbReference type="STRING" id="1114924.SAMN05216258_103222"/>
<dbReference type="Pfam" id="PF00378">
    <property type="entry name" value="ECH_1"/>
    <property type="match status" value="2"/>
</dbReference>
<name>A0A1I3E776_9RHOB</name>
<evidence type="ECO:0000313" key="2">
    <source>
        <dbReference type="EMBL" id="SFH94805.1"/>
    </source>
</evidence>
<proteinExistence type="inferred from homology"/>
<dbReference type="PANTHER" id="PTHR43684">
    <property type="match status" value="1"/>
</dbReference>
<gene>
    <name evidence="2" type="ORF">SAMN05216258_103222</name>
</gene>
<reference evidence="2 3" key="1">
    <citation type="submission" date="2016-10" db="EMBL/GenBank/DDBJ databases">
        <authorList>
            <person name="de Groot N.N."/>
        </authorList>
    </citation>
    <scope>NUCLEOTIDE SEQUENCE [LARGE SCALE GENOMIC DNA]</scope>
    <source>
        <strain evidence="2 3">CGMCC 1.11030</strain>
    </source>
</reference>
<dbReference type="RefSeq" id="WP_092859016.1">
    <property type="nucleotide sequence ID" value="NZ_FOQH01000003.1"/>
</dbReference>
<evidence type="ECO:0000313" key="3">
    <source>
        <dbReference type="Proteomes" id="UP000199377"/>
    </source>
</evidence>
<dbReference type="Proteomes" id="UP000199377">
    <property type="component" value="Unassembled WGS sequence"/>
</dbReference>
<dbReference type="InterPro" id="IPR051053">
    <property type="entry name" value="ECH/Chromodomain_protein"/>
</dbReference>
<dbReference type="NCBIfam" id="NF004857">
    <property type="entry name" value="PRK06210.1"/>
    <property type="match status" value="1"/>
</dbReference>
<sequence length="283" mass="29591">MSFQEILVSTAASVTTIALNRPDRLNAYTPTLANELQTAVQQAGVDPDCRVIVITGEGRGFCAGADMGVLENAVASKGTSESKPNGSAAPAGDPRFSAAPGPALGDVYAGRFGYLYACPKPVIAKINGPCAGIGLILALYCDLRYAAEEAKFTTAFAARGLVAEHGIAWLLPRLVGEANALDLLFTARKFTGAEAQGLGLVNRAVPGESLDALVDGVAQSMAKEASPRSIAVMKRQVRASYFQSFGESLAIADAEMKKSFESPDFGEGVKSFVERRPPAFPAV</sequence>
<dbReference type="AlphaFoldDB" id="A0A1I3E776"/>
<dbReference type="InterPro" id="IPR001753">
    <property type="entry name" value="Enoyl-CoA_hydra/iso"/>
</dbReference>
<protein>
    <submittedName>
        <fullName evidence="2">Enoyl-CoA hydratase</fullName>
    </submittedName>
</protein>
<dbReference type="InterPro" id="IPR029045">
    <property type="entry name" value="ClpP/crotonase-like_dom_sf"/>
</dbReference>
<dbReference type="Gene3D" id="3.90.226.10">
    <property type="entry name" value="2-enoyl-CoA Hydratase, Chain A, domain 1"/>
    <property type="match status" value="1"/>
</dbReference>
<evidence type="ECO:0000256" key="1">
    <source>
        <dbReference type="ARBA" id="ARBA00005254"/>
    </source>
</evidence>
<dbReference type="SUPFAM" id="SSF52096">
    <property type="entry name" value="ClpP/crotonase"/>
    <property type="match status" value="1"/>
</dbReference>
<accession>A0A1I3E776</accession>
<dbReference type="CDD" id="cd06558">
    <property type="entry name" value="crotonase-like"/>
    <property type="match status" value="1"/>
</dbReference>
<dbReference type="OrthoDB" id="9777711at2"/>
<organism evidence="2 3">
    <name type="scientific">Albimonas pacifica</name>
    <dbReference type="NCBI Taxonomy" id="1114924"/>
    <lineage>
        <taxon>Bacteria</taxon>
        <taxon>Pseudomonadati</taxon>
        <taxon>Pseudomonadota</taxon>
        <taxon>Alphaproteobacteria</taxon>
        <taxon>Rhodobacterales</taxon>
        <taxon>Paracoccaceae</taxon>
        <taxon>Albimonas</taxon>
    </lineage>
</organism>
<comment type="similarity">
    <text evidence="1">Belongs to the enoyl-CoA hydratase/isomerase family.</text>
</comment>
<keyword evidence="3" id="KW-1185">Reference proteome</keyword>
<dbReference type="EMBL" id="FOQH01000003">
    <property type="protein sequence ID" value="SFH94805.1"/>
    <property type="molecule type" value="Genomic_DNA"/>
</dbReference>
<dbReference type="PANTHER" id="PTHR43684:SF4">
    <property type="entry name" value="ENOYL-COA HYDRATASE_ISOMERASE FAMILY PROTEIN (AFU_ORTHOLOGUE AFUA_1G01890)"/>
    <property type="match status" value="1"/>
</dbReference>